<keyword evidence="1" id="KW-0732">Signal</keyword>
<protein>
    <recommendedName>
        <fullName evidence="4">Peptidase M10 metallopeptidase domain-containing protein</fullName>
    </recommendedName>
</protein>
<evidence type="ECO:0000313" key="2">
    <source>
        <dbReference type="EMBL" id="RNL78454.1"/>
    </source>
</evidence>
<dbReference type="SUPFAM" id="SSF55486">
    <property type="entry name" value="Metalloproteases ('zincins'), catalytic domain"/>
    <property type="match status" value="1"/>
</dbReference>
<reference evidence="2 3" key="1">
    <citation type="submission" date="2018-11" db="EMBL/GenBank/DDBJ databases">
        <authorList>
            <person name="Li F."/>
        </authorList>
    </citation>
    <scope>NUCLEOTIDE SEQUENCE [LARGE SCALE GENOMIC DNA]</scope>
    <source>
        <strain evidence="2 3">KIS18-7</strain>
    </source>
</reference>
<name>A0A3N0DS45_9ACTN</name>
<dbReference type="Gene3D" id="3.40.390.10">
    <property type="entry name" value="Collagenase (Catalytic Domain)"/>
    <property type="match status" value="1"/>
</dbReference>
<organism evidence="2 3">
    <name type="scientific">Nocardioides marmorisolisilvae</name>
    <dbReference type="NCBI Taxonomy" id="1542737"/>
    <lineage>
        <taxon>Bacteria</taxon>
        <taxon>Bacillati</taxon>
        <taxon>Actinomycetota</taxon>
        <taxon>Actinomycetes</taxon>
        <taxon>Propionibacteriales</taxon>
        <taxon>Nocardioidaceae</taxon>
        <taxon>Nocardioides</taxon>
    </lineage>
</organism>
<sequence length="195" mass="21114">MMRRPAFISVATVVMLAVSMASSAAANHWNHDPGHNVHWTNSSPSFPRGYVYWADLTGPEWPVYSAAIEWDRSTRLDAVYVGAGSSCPSTPHCVTVRQTALGTSCSGTLGQTNVSYYSATGHLETSTRVDLSSACSTSSASKRRTITCHELGHSIGMDEQRTADDSCMVDPYVTPHTLPSAHDFQSIATVYNHDD</sequence>
<dbReference type="Proteomes" id="UP000277094">
    <property type="component" value="Unassembled WGS sequence"/>
</dbReference>
<evidence type="ECO:0000313" key="3">
    <source>
        <dbReference type="Proteomes" id="UP000277094"/>
    </source>
</evidence>
<feature type="signal peptide" evidence="1">
    <location>
        <begin position="1"/>
        <end position="26"/>
    </location>
</feature>
<accession>A0A3N0DS45</accession>
<evidence type="ECO:0008006" key="4">
    <source>
        <dbReference type="Google" id="ProtNLM"/>
    </source>
</evidence>
<dbReference type="EMBL" id="RJSG01000002">
    <property type="protein sequence ID" value="RNL78454.1"/>
    <property type="molecule type" value="Genomic_DNA"/>
</dbReference>
<gene>
    <name evidence="2" type="ORF">EFL95_04985</name>
</gene>
<comment type="caution">
    <text evidence="2">The sequence shown here is derived from an EMBL/GenBank/DDBJ whole genome shotgun (WGS) entry which is preliminary data.</text>
</comment>
<dbReference type="AlphaFoldDB" id="A0A3N0DS45"/>
<keyword evidence="3" id="KW-1185">Reference proteome</keyword>
<dbReference type="GO" id="GO:0008237">
    <property type="term" value="F:metallopeptidase activity"/>
    <property type="evidence" value="ECO:0007669"/>
    <property type="project" value="InterPro"/>
</dbReference>
<proteinExistence type="predicted"/>
<evidence type="ECO:0000256" key="1">
    <source>
        <dbReference type="SAM" id="SignalP"/>
    </source>
</evidence>
<dbReference type="InterPro" id="IPR024079">
    <property type="entry name" value="MetalloPept_cat_dom_sf"/>
</dbReference>
<feature type="chain" id="PRO_5018219987" description="Peptidase M10 metallopeptidase domain-containing protein" evidence="1">
    <location>
        <begin position="27"/>
        <end position="195"/>
    </location>
</feature>